<feature type="coiled-coil region" evidence="7">
    <location>
        <begin position="1446"/>
        <end position="1473"/>
    </location>
</feature>
<dbReference type="InterPro" id="IPR013955">
    <property type="entry name" value="Rep_factor-A_C"/>
</dbReference>
<dbReference type="InterPro" id="IPR025724">
    <property type="entry name" value="GAG-pre-integrase_dom"/>
</dbReference>
<feature type="region of interest" description="Disordered" evidence="8">
    <location>
        <begin position="273"/>
        <end position="301"/>
    </location>
</feature>
<feature type="region of interest" description="Disordered" evidence="8">
    <location>
        <begin position="494"/>
        <end position="520"/>
    </location>
</feature>
<proteinExistence type="inferred from homology"/>
<feature type="region of interest" description="Disordered" evidence="8">
    <location>
        <begin position="1266"/>
        <end position="1333"/>
    </location>
</feature>
<dbReference type="InterPro" id="IPR036397">
    <property type="entry name" value="RNaseH_sf"/>
</dbReference>
<evidence type="ECO:0000256" key="1">
    <source>
        <dbReference type="ARBA" id="ARBA00005690"/>
    </source>
</evidence>
<feature type="region of interest" description="Disordered" evidence="8">
    <location>
        <begin position="1909"/>
        <end position="1929"/>
    </location>
</feature>
<feature type="compositionally biased region" description="Polar residues" evidence="8">
    <location>
        <begin position="2270"/>
        <end position="2281"/>
    </location>
</feature>
<dbReference type="InterPro" id="IPR047192">
    <property type="entry name" value="Euk_RPA1_DBD_C"/>
</dbReference>
<keyword evidence="2" id="KW-0479">Metal-binding</keyword>
<dbReference type="GO" id="GO:0008270">
    <property type="term" value="F:zinc ion binding"/>
    <property type="evidence" value="ECO:0007669"/>
    <property type="project" value="UniProtKB-KW"/>
</dbReference>
<feature type="compositionally biased region" description="Basic and acidic residues" evidence="8">
    <location>
        <begin position="460"/>
        <end position="471"/>
    </location>
</feature>
<evidence type="ECO:0000256" key="3">
    <source>
        <dbReference type="ARBA" id="ARBA00022771"/>
    </source>
</evidence>
<feature type="coiled-coil region" evidence="7">
    <location>
        <begin position="380"/>
        <end position="414"/>
    </location>
</feature>
<dbReference type="SMART" id="SM00343">
    <property type="entry name" value="ZnF_C2HC"/>
    <property type="match status" value="1"/>
</dbReference>
<dbReference type="Gene3D" id="2.40.50.140">
    <property type="entry name" value="Nucleic acid-binding proteins"/>
    <property type="match status" value="1"/>
</dbReference>
<feature type="region of interest" description="Disordered" evidence="8">
    <location>
        <begin position="425"/>
        <end position="471"/>
    </location>
</feature>
<evidence type="ECO:0000256" key="7">
    <source>
        <dbReference type="SAM" id="Coils"/>
    </source>
</evidence>
<feature type="compositionally biased region" description="Low complexity" evidence="8">
    <location>
        <begin position="2259"/>
        <end position="2269"/>
    </location>
</feature>
<evidence type="ECO:0000313" key="10">
    <source>
        <dbReference type="EMBL" id="VFQ87110.1"/>
    </source>
</evidence>
<dbReference type="PROSITE" id="PS50158">
    <property type="entry name" value="ZF_CCHC"/>
    <property type="match status" value="1"/>
</dbReference>
<reference evidence="10 11" key="1">
    <citation type="submission" date="2018-04" db="EMBL/GenBank/DDBJ databases">
        <authorList>
            <person name="Vogel A."/>
        </authorList>
    </citation>
    <scope>NUCLEOTIDE SEQUENCE [LARGE SCALE GENOMIC DNA]</scope>
</reference>
<feature type="compositionally biased region" description="Polar residues" evidence="8">
    <location>
        <begin position="887"/>
        <end position="902"/>
    </location>
</feature>
<dbReference type="InterPro" id="IPR012340">
    <property type="entry name" value="NA-bd_OB-fold"/>
</dbReference>
<evidence type="ECO:0000256" key="2">
    <source>
        <dbReference type="ARBA" id="ARBA00022723"/>
    </source>
</evidence>
<evidence type="ECO:0000256" key="6">
    <source>
        <dbReference type="PROSITE-ProRule" id="PRU00047"/>
    </source>
</evidence>
<evidence type="ECO:0000256" key="5">
    <source>
        <dbReference type="ARBA" id="ARBA00023125"/>
    </source>
</evidence>
<feature type="compositionally biased region" description="Polar residues" evidence="8">
    <location>
        <begin position="1386"/>
        <end position="1395"/>
    </location>
</feature>
<dbReference type="Pfam" id="PF14223">
    <property type="entry name" value="Retrotran_gag_2"/>
    <property type="match status" value="1"/>
</dbReference>
<feature type="region of interest" description="Disordered" evidence="8">
    <location>
        <begin position="2251"/>
        <end position="2281"/>
    </location>
</feature>
<dbReference type="InterPro" id="IPR012337">
    <property type="entry name" value="RNaseH-like_sf"/>
</dbReference>
<dbReference type="InterPro" id="IPR001878">
    <property type="entry name" value="Znf_CCHC"/>
</dbReference>
<dbReference type="CDD" id="cd04476">
    <property type="entry name" value="RPA1_DBD_C"/>
    <property type="match status" value="1"/>
</dbReference>
<dbReference type="Pfam" id="PF13976">
    <property type="entry name" value="gag_pre-integrs"/>
    <property type="match status" value="1"/>
</dbReference>
<keyword evidence="4" id="KW-0862">Zinc</keyword>
<keyword evidence="3 6" id="KW-0863">Zinc-finger</keyword>
<dbReference type="Proteomes" id="UP000595140">
    <property type="component" value="Unassembled WGS sequence"/>
</dbReference>
<dbReference type="Gene3D" id="4.10.60.10">
    <property type="entry name" value="Zinc finger, CCHC-type"/>
    <property type="match status" value="1"/>
</dbReference>
<feature type="compositionally biased region" description="Basic and acidic residues" evidence="8">
    <location>
        <begin position="854"/>
        <end position="864"/>
    </location>
</feature>
<evidence type="ECO:0000259" key="9">
    <source>
        <dbReference type="PROSITE" id="PS50158"/>
    </source>
</evidence>
<keyword evidence="7" id="KW-0175">Coiled coil</keyword>
<feature type="region of interest" description="Disordered" evidence="8">
    <location>
        <begin position="1826"/>
        <end position="1870"/>
    </location>
</feature>
<feature type="compositionally biased region" description="Polar residues" evidence="8">
    <location>
        <begin position="192"/>
        <end position="201"/>
    </location>
</feature>
<dbReference type="SUPFAM" id="SSF50249">
    <property type="entry name" value="Nucleic acid-binding proteins"/>
    <property type="match status" value="1"/>
</dbReference>
<dbReference type="SUPFAM" id="SSF57756">
    <property type="entry name" value="Retrovirus zinc finger-like domains"/>
    <property type="match status" value="1"/>
</dbReference>
<dbReference type="Gene3D" id="3.30.420.10">
    <property type="entry name" value="Ribonuclease H-like superfamily/Ribonuclease H"/>
    <property type="match status" value="1"/>
</dbReference>
<protein>
    <recommendedName>
        <fullName evidence="9">CCHC-type domain-containing protein</fullName>
    </recommendedName>
</protein>
<organism evidence="10 11">
    <name type="scientific">Cuscuta campestris</name>
    <dbReference type="NCBI Taxonomy" id="132261"/>
    <lineage>
        <taxon>Eukaryota</taxon>
        <taxon>Viridiplantae</taxon>
        <taxon>Streptophyta</taxon>
        <taxon>Embryophyta</taxon>
        <taxon>Tracheophyta</taxon>
        <taxon>Spermatophyta</taxon>
        <taxon>Magnoliopsida</taxon>
        <taxon>eudicotyledons</taxon>
        <taxon>Gunneridae</taxon>
        <taxon>Pentapetalae</taxon>
        <taxon>asterids</taxon>
        <taxon>lamiids</taxon>
        <taxon>Solanales</taxon>
        <taxon>Convolvulaceae</taxon>
        <taxon>Cuscuteae</taxon>
        <taxon>Cuscuta</taxon>
        <taxon>Cuscuta subgen. Grammica</taxon>
        <taxon>Cuscuta sect. Cleistogrammica</taxon>
    </lineage>
</organism>
<evidence type="ECO:0000256" key="4">
    <source>
        <dbReference type="ARBA" id="ARBA00022833"/>
    </source>
</evidence>
<evidence type="ECO:0000256" key="8">
    <source>
        <dbReference type="SAM" id="MobiDB-lite"/>
    </source>
</evidence>
<keyword evidence="5" id="KW-0238">DNA-binding</keyword>
<feature type="domain" description="CCHC-type" evidence="9">
    <location>
        <begin position="250"/>
        <end position="264"/>
    </location>
</feature>
<keyword evidence="11" id="KW-1185">Reference proteome</keyword>
<comment type="similarity">
    <text evidence="1">Belongs to the replication factor A protein 1 family.</text>
</comment>
<gene>
    <name evidence="10" type="ORF">CCAM_LOCUS28886</name>
</gene>
<dbReference type="PANTHER" id="PTHR42648">
    <property type="entry name" value="TRANSPOSASE, PUTATIVE-RELATED"/>
    <property type="match status" value="1"/>
</dbReference>
<dbReference type="EMBL" id="OOIL02003346">
    <property type="protein sequence ID" value="VFQ87110.1"/>
    <property type="molecule type" value="Genomic_DNA"/>
</dbReference>
<sequence>MQPILMLSKEKWDDRNCKKHNLDNVAKAAIFKTLDPITFSKIKHLKTAMEIWQGLGKLCEGSEHLRKQKIEVLLEKFKSFKMLPGESFDMLDERFHKILNDLASLNHVLSPKEKNVRLLRSLPTEWYTKATAMEEGRNLENYTVQGLLDDLRTYEHELMKKKEEQVTPFPTALMTTPRVPPSEGTCPRNCDTPCSSQPSSSRMENYDEEFAMMVKQFRKFKKFFKKADSVRRPSKGKPQVSDSPPESYLCYNCRKPGHWKSACPYPKVEKYGERERNEKKKKAMVAAESDESSSSSSDEEALVCMERRAEKSNHEDRWTMSEDDTLCLMAKDDAEQEVTSQTSCASSYESIPTSESLFDKFKKMMKDFEEINLKHSSLTEENKLDEITQLKTENKSLSEKVKSLNKELGILKSKEAVDKLLETAKQKGRDGLGFDPSSSKRKGRTTFIPPKPTAKSYKQKGKEKEKLTEVPKKEAAKYPGVWYLDSGCSRHMTESDEKKKKAMVAAESDESSSSSSDEEALVCMERRVEKSNHEDRWTMSEDDTLCLMAKDDADQEVTSQTSCSSSYESIPTSENLFDQFKKMMVDFEEINLKHSSLTEENKLLSEENLKLTEGRKSQLDEITQLKTENESLSEKVKSLNKELGTLKSKEAEDKLLETTKHKGREGLGISQFCDKGYSLEFCKDMASLKNISTNEVILTGKRIRNIYEVMWDNVKEACLISKGDTNLLWLWHKRMGHLNFKTLNKLSKEGLVEGLPKAVSRKESICDAFQKEKQVKSTFKAKPAPSTTRILSLVHMDLFGPITPISLSGKKYVLVVVDDYSRYTWTIFLNSKKETQGKLTNYIRLIQNQANKDEEINEGDRMKPTEFIPFGSLPLKTSQRNPDSDSAEPTGNHGQPSNIPDQSNDDNSGNGDPVPIHPESPTNSVLQPETELDQPVIPNQHNLRWLRDHPPQQVIGDIQSGVRTRSAQQNLEAMLAYLLTQISEKMKILGANVHFQKLEAKCSSPTFYQSYLEMIAAQELSKFLHMEIRFKYENEVLEFYKNGKVKTVKSKKDPQRTIQIIKSTVLEEKLHLPNSGVEIGRLPANNLDWNIIGISRQVPSGPAKKADLNNDYKLVLELVIACLKCGSGGHADDITQERAFIINALITKSKVNWAAHFFNSISKHLGKPNQKYLCQGLYIGHILESMGAAFEGKKYEPRYWLYYLSSKGENRVGASTTTEDEASSDNVPIINLKKTAKRKHVVSPSQSVEAPQNLALVNLEEEEEVTAQGELQRKNKKKITSPSTSGNVNPDELKEKELVEDNPAHNQSPQQQEEEVHQVHSLPTPSPQSQTDDADNQFWQLYYDWRAWKVGNSAEYLLGWDQQLKNEKIIKKCLGLLVNHSSIQENAAPTPQEQNQEASEEELQQHLQSQVLEILTTPCEISNQPELEIPEKSGEILEQSTPPETNEVQEEQAVEIQRNSTEAEKEVQMAELEAPETPVAVFEEQNEGEERDSLSRDISNFILDEAEEESERTLKIADKEAEQEDAESLPMQLFQRTPFSHQVTNFHFHSSYIPTLPDEVPEIWTNKVQGLIESALASQHASFRQEIEQMEARYNKLIEKSEEKHSSDLKEISKSVHKTLEIISLLSNSVRDTMETYASDNYLQLKEVNKIREQIANVTVSLQKQMSLLQMDIKAALTVSSANQVVTKDYLKVIIDNQKEAHRLFSHFSTSSDNRKMEVILQQHSPSLIPKLPIAVKEGEVSYIPSHPNMTELILEAQRNNPENSAQHLVLESRLEGNTSIFVPVDRGGSKCFFNAVDVFIGKTKNPYIQKTLPATQLFTMVHEAHAPSSSNRHGSSGGMTLGGPPTDGFVANKTSDGTHPPKVPLPEFSPIDKAPAVILGGGNEISTDSQPTLEIGKVDDGTEALQPGVSGARNQLQPGTPGELEPKDESIKPCLLNREEQLIIDGLFKHAPEMQVSSLDIPIQSELKLMMIDANVEESARGDLQKEFEILKPIFEQHISDDFEQSLWIIKEALRSPFVIEKIQKGLVKTLQADYITQKTALPASVIVGVFTSNLVKEYMKRTTLSTTTATKVFLDVAIDEVAALKNKYSEEKTLKPLLVERAVVDRDTVLAGLKTIAEILAIASTDLKNGIVKPSGSKFWCKKDSKLVDDAVPRYRLEAIVKDETEVTKFIIFDDEAEKLIGQSAISLYDMEEKLEDEETQGQLPALITNLIGQRFVFHVKLTEYNKTAYTHSFGANKVHKESIIGPMKNKETPHEASASATPSSPAIENTPNKKMCLSSHQSGPNLTKYLHGRTSPKTNTAITANLTPTRYRRGINIYGFVKSNRAMPALSCHNVERRME</sequence>
<dbReference type="InterPro" id="IPR039537">
    <property type="entry name" value="Retrotran_Ty1/copia-like"/>
</dbReference>
<feature type="region of interest" description="Disordered" evidence="8">
    <location>
        <begin position="1386"/>
        <end position="1405"/>
    </location>
</feature>
<feature type="coiled-coil region" evidence="7">
    <location>
        <begin position="1580"/>
        <end position="1607"/>
    </location>
</feature>
<dbReference type="PANTHER" id="PTHR42648:SF21">
    <property type="entry name" value="CYSTEINE-RICH RLK (RECEPTOR-LIKE PROTEIN KINASE) 8"/>
    <property type="match status" value="1"/>
</dbReference>
<name>A0A484MEC0_9ASTE</name>
<feature type="region of interest" description="Disordered" evidence="8">
    <location>
        <begin position="854"/>
        <end position="926"/>
    </location>
</feature>
<dbReference type="SUPFAM" id="SSF53098">
    <property type="entry name" value="Ribonuclease H-like"/>
    <property type="match status" value="1"/>
</dbReference>
<dbReference type="GO" id="GO:0003677">
    <property type="term" value="F:DNA binding"/>
    <property type="evidence" value="ECO:0007669"/>
    <property type="project" value="UniProtKB-KW"/>
</dbReference>
<feature type="compositionally biased region" description="Polar residues" evidence="8">
    <location>
        <begin position="1321"/>
        <end position="1331"/>
    </location>
</feature>
<dbReference type="Pfam" id="PF08646">
    <property type="entry name" value="Rep_fac-A_C"/>
    <property type="match status" value="1"/>
</dbReference>
<accession>A0A484MEC0</accession>
<dbReference type="InterPro" id="IPR036875">
    <property type="entry name" value="Znf_CCHC_sf"/>
</dbReference>
<feature type="coiled-coil region" evidence="7">
    <location>
        <begin position="587"/>
        <end position="649"/>
    </location>
</feature>
<dbReference type="OrthoDB" id="444325at2759"/>
<feature type="compositionally biased region" description="Basic and acidic residues" evidence="8">
    <location>
        <begin position="1291"/>
        <end position="1303"/>
    </location>
</feature>
<evidence type="ECO:0000313" key="11">
    <source>
        <dbReference type="Proteomes" id="UP000595140"/>
    </source>
</evidence>
<feature type="region of interest" description="Disordered" evidence="8">
    <location>
        <begin position="172"/>
        <end position="201"/>
    </location>
</feature>